<gene>
    <name evidence="1" type="ORF">SDC9_138180</name>
</gene>
<evidence type="ECO:0000313" key="1">
    <source>
        <dbReference type="EMBL" id="MPM91055.1"/>
    </source>
</evidence>
<protein>
    <submittedName>
        <fullName evidence="1">Uncharacterized protein</fullName>
    </submittedName>
</protein>
<dbReference type="AlphaFoldDB" id="A0A645DP86"/>
<dbReference type="EMBL" id="VSSQ01038169">
    <property type="protein sequence ID" value="MPM91055.1"/>
    <property type="molecule type" value="Genomic_DNA"/>
</dbReference>
<proteinExistence type="predicted"/>
<reference evidence="1" key="1">
    <citation type="submission" date="2019-08" db="EMBL/GenBank/DDBJ databases">
        <authorList>
            <person name="Kucharzyk K."/>
            <person name="Murdoch R.W."/>
            <person name="Higgins S."/>
            <person name="Loffler F."/>
        </authorList>
    </citation>
    <scope>NUCLEOTIDE SEQUENCE</scope>
</reference>
<comment type="caution">
    <text evidence="1">The sequence shown here is derived from an EMBL/GenBank/DDBJ whole genome shotgun (WGS) entry which is preliminary data.</text>
</comment>
<name>A0A645DP86_9ZZZZ</name>
<organism evidence="1">
    <name type="scientific">bioreactor metagenome</name>
    <dbReference type="NCBI Taxonomy" id="1076179"/>
    <lineage>
        <taxon>unclassified sequences</taxon>
        <taxon>metagenomes</taxon>
        <taxon>ecological metagenomes</taxon>
    </lineage>
</organism>
<accession>A0A645DP86</accession>
<sequence length="109" mass="12153">MVGLHVVDKDIVQRATVKRVLQVFEELGLHRAVHSIKQDGFFIQKQVRVKRHALGNGKDCLKIRMLAVTGANPKQIVGYLSNAVHSKTSLSHNAFLIRAMRHHVNPGDG</sequence>